<comment type="caution">
    <text evidence="7">The sequence shown here is derived from an EMBL/GenBank/DDBJ whole genome shotgun (WGS) entry which is preliminary data.</text>
</comment>
<keyword evidence="4 5" id="KW-0472">Membrane</keyword>
<organism evidence="7 8">
    <name type="scientific">Alkalicoccobacillus gibsonii</name>
    <dbReference type="NCBI Taxonomy" id="79881"/>
    <lineage>
        <taxon>Bacteria</taxon>
        <taxon>Bacillati</taxon>
        <taxon>Bacillota</taxon>
        <taxon>Bacilli</taxon>
        <taxon>Bacillales</taxon>
        <taxon>Bacillaceae</taxon>
        <taxon>Alkalicoccobacillus</taxon>
    </lineage>
</organism>
<proteinExistence type="predicted"/>
<accession>A0ABU9VLU2</accession>
<evidence type="ECO:0000313" key="8">
    <source>
        <dbReference type="Proteomes" id="UP001418796"/>
    </source>
</evidence>
<gene>
    <name evidence="7" type="ORF">MKY91_17035</name>
</gene>
<evidence type="ECO:0000259" key="6">
    <source>
        <dbReference type="Pfam" id="PF06803"/>
    </source>
</evidence>
<feature type="transmembrane region" description="Helical" evidence="5">
    <location>
        <begin position="32"/>
        <end position="51"/>
    </location>
</feature>
<reference evidence="7 8" key="1">
    <citation type="submission" date="2024-03" db="EMBL/GenBank/DDBJ databases">
        <title>Bacilli Hybrid Assemblies.</title>
        <authorList>
            <person name="Kovac J."/>
        </authorList>
    </citation>
    <scope>NUCLEOTIDE SEQUENCE [LARGE SCALE GENOMIC DNA]</scope>
    <source>
        <strain evidence="7 8">FSL R7-0666</strain>
    </source>
</reference>
<evidence type="ECO:0000256" key="4">
    <source>
        <dbReference type="ARBA" id="ARBA00023136"/>
    </source>
</evidence>
<keyword evidence="2 5" id="KW-0812">Transmembrane</keyword>
<dbReference type="Pfam" id="PF06803">
    <property type="entry name" value="DUF1232"/>
    <property type="match status" value="1"/>
</dbReference>
<evidence type="ECO:0000256" key="3">
    <source>
        <dbReference type="ARBA" id="ARBA00022989"/>
    </source>
</evidence>
<evidence type="ECO:0000256" key="5">
    <source>
        <dbReference type="SAM" id="Phobius"/>
    </source>
</evidence>
<keyword evidence="8" id="KW-1185">Reference proteome</keyword>
<sequence>MKKRSELEDPNNLAAYQDEFSEESFWMKVRKYAKKVGAAGIYTVFLLYYTFRKPDLPLKARSTILGALGYFIMPIDFIPDMTPIIGYTDDMVALTGALLLVAAYIDDSTKAQARARVQKLLGQDIQDDLQFVDDKVDQKSSTSS</sequence>
<protein>
    <submittedName>
        <fullName evidence="7">YkvA family protein</fullName>
    </submittedName>
</protein>
<dbReference type="Proteomes" id="UP001418796">
    <property type="component" value="Unassembled WGS sequence"/>
</dbReference>
<feature type="domain" description="DUF1232" evidence="6">
    <location>
        <begin position="61"/>
        <end position="95"/>
    </location>
</feature>
<dbReference type="InterPro" id="IPR010652">
    <property type="entry name" value="DUF1232"/>
</dbReference>
<dbReference type="EMBL" id="JBCITK010000001">
    <property type="protein sequence ID" value="MEN0644862.1"/>
    <property type="molecule type" value="Genomic_DNA"/>
</dbReference>
<feature type="transmembrane region" description="Helical" evidence="5">
    <location>
        <begin position="84"/>
        <end position="105"/>
    </location>
</feature>
<name>A0ABU9VLU2_9BACI</name>
<comment type="subcellular location">
    <subcellularLocation>
        <location evidence="1">Endomembrane system</location>
        <topology evidence="1">Multi-pass membrane protein</topology>
    </subcellularLocation>
</comment>
<keyword evidence="3 5" id="KW-1133">Transmembrane helix</keyword>
<dbReference type="RefSeq" id="WP_343131484.1">
    <property type="nucleotide sequence ID" value="NZ_JBCITK010000001.1"/>
</dbReference>
<evidence type="ECO:0000256" key="1">
    <source>
        <dbReference type="ARBA" id="ARBA00004127"/>
    </source>
</evidence>
<evidence type="ECO:0000256" key="2">
    <source>
        <dbReference type="ARBA" id="ARBA00022692"/>
    </source>
</evidence>
<evidence type="ECO:0000313" key="7">
    <source>
        <dbReference type="EMBL" id="MEN0644862.1"/>
    </source>
</evidence>